<organism evidence="3 4">
    <name type="scientific">Nocardioides renjunii</name>
    <dbReference type="NCBI Taxonomy" id="3095075"/>
    <lineage>
        <taxon>Bacteria</taxon>
        <taxon>Bacillati</taxon>
        <taxon>Actinomycetota</taxon>
        <taxon>Actinomycetes</taxon>
        <taxon>Propionibacteriales</taxon>
        <taxon>Nocardioidaceae</taxon>
        <taxon>Nocardioides</taxon>
    </lineage>
</organism>
<feature type="region of interest" description="Disordered" evidence="1">
    <location>
        <begin position="199"/>
        <end position="219"/>
    </location>
</feature>
<keyword evidence="2" id="KW-1133">Transmembrane helix</keyword>
<dbReference type="RefSeq" id="WP_322425758.1">
    <property type="nucleotide sequence ID" value="NZ_JAXQPW010000011.1"/>
</dbReference>
<comment type="caution">
    <text evidence="3">The sequence shown here is derived from an EMBL/GenBank/DDBJ whole genome shotgun (WGS) entry which is preliminary data.</text>
</comment>
<protein>
    <recommendedName>
        <fullName evidence="5">WD40 repeat domain-containing protein</fullName>
    </recommendedName>
</protein>
<reference evidence="3 4" key="1">
    <citation type="submission" date="2023-11" db="EMBL/GenBank/DDBJ databases">
        <title>Novel species in genus Nocardioides.</title>
        <authorList>
            <person name="Zhou H."/>
        </authorList>
    </citation>
    <scope>NUCLEOTIDE SEQUENCE [LARGE SCALE GENOMIC DNA]</scope>
    <source>
        <strain evidence="3 4">S-58</strain>
    </source>
</reference>
<dbReference type="SUPFAM" id="SSF82171">
    <property type="entry name" value="DPP6 N-terminal domain-like"/>
    <property type="match status" value="1"/>
</dbReference>
<gene>
    <name evidence="3" type="ORF">SFC79_20505</name>
</gene>
<sequence>MNDAPLEDRVHDGLHRRVDTLQRAPLTVTDVRTRARRIQRGRRAVAGAAVAAVLAVAVPLGLAATGPTQRSDVPPATDPPAPAVAGTVRIDPRSAPVGGASAVPLINVDDPSLVVDGERTPLPRDYRQLTPYLDGWAGLTVSDEPAGWIQTLQVLDADFGVLDEATPASVLAVSSDASRLAWAEYDGGRWVVVDRAADGARDERRTPLPPGPEQADVRPVGFLPGEAMVVSRTDPATGDESALVVSPDGATTPVPGFIRPGSADPVGGLVSGQTSFSGDGSCWQVRDAVTEGAPVVWRTCDYSVLAFSPDGRHVLGFTDYLTPDGSPTLAILDAASGERVVDFELAGARTGGVGINPEVAWEDDDTLVAAVVTGGRQYAVRLGLDGTVERVGGAGVEVRPGAVALKVAAAAG</sequence>
<evidence type="ECO:0000313" key="4">
    <source>
        <dbReference type="Proteomes" id="UP001291999"/>
    </source>
</evidence>
<dbReference type="Proteomes" id="UP001291999">
    <property type="component" value="Unassembled WGS sequence"/>
</dbReference>
<keyword evidence="2" id="KW-0472">Membrane</keyword>
<accession>A0ABU5KGT8</accession>
<feature type="transmembrane region" description="Helical" evidence="2">
    <location>
        <begin position="44"/>
        <end position="64"/>
    </location>
</feature>
<dbReference type="EMBL" id="JAXQPW010000011">
    <property type="protein sequence ID" value="MDZ5664168.1"/>
    <property type="molecule type" value="Genomic_DNA"/>
</dbReference>
<evidence type="ECO:0000256" key="1">
    <source>
        <dbReference type="SAM" id="MobiDB-lite"/>
    </source>
</evidence>
<evidence type="ECO:0008006" key="5">
    <source>
        <dbReference type="Google" id="ProtNLM"/>
    </source>
</evidence>
<keyword evidence="2" id="KW-0812">Transmembrane</keyword>
<name>A0ABU5KGT8_9ACTN</name>
<proteinExistence type="predicted"/>
<evidence type="ECO:0000313" key="3">
    <source>
        <dbReference type="EMBL" id="MDZ5664168.1"/>
    </source>
</evidence>
<evidence type="ECO:0000256" key="2">
    <source>
        <dbReference type="SAM" id="Phobius"/>
    </source>
</evidence>
<keyword evidence="4" id="KW-1185">Reference proteome</keyword>